<dbReference type="EMBL" id="BOPA01000073">
    <property type="protein sequence ID" value="GIJ19235.1"/>
    <property type="molecule type" value="Genomic_DNA"/>
</dbReference>
<evidence type="ECO:0000313" key="1">
    <source>
        <dbReference type="EMBL" id="GIJ19235.1"/>
    </source>
</evidence>
<evidence type="ECO:0008006" key="3">
    <source>
        <dbReference type="Google" id="ProtNLM"/>
    </source>
</evidence>
<organism evidence="1 2">
    <name type="scientific">Micromonospora gifhornensis</name>
    <dbReference type="NCBI Taxonomy" id="84594"/>
    <lineage>
        <taxon>Bacteria</taxon>
        <taxon>Bacillati</taxon>
        <taxon>Actinomycetota</taxon>
        <taxon>Actinomycetes</taxon>
        <taxon>Micromonosporales</taxon>
        <taxon>Micromonosporaceae</taxon>
        <taxon>Micromonospora</taxon>
    </lineage>
</organism>
<accession>A0ABQ4IN26</accession>
<proteinExistence type="predicted"/>
<name>A0ABQ4IN26_9ACTN</name>
<reference evidence="1 2" key="1">
    <citation type="submission" date="2021-01" db="EMBL/GenBank/DDBJ databases">
        <title>Whole genome shotgun sequence of Verrucosispora gifhornensis NBRC 16317.</title>
        <authorList>
            <person name="Komaki H."/>
            <person name="Tamura T."/>
        </authorList>
    </citation>
    <scope>NUCLEOTIDE SEQUENCE [LARGE SCALE GENOMIC DNA]</scope>
    <source>
        <strain evidence="1 2">NBRC 16317</strain>
    </source>
</reference>
<dbReference type="Proteomes" id="UP000647860">
    <property type="component" value="Unassembled WGS sequence"/>
</dbReference>
<evidence type="ECO:0000313" key="2">
    <source>
        <dbReference type="Proteomes" id="UP000647860"/>
    </source>
</evidence>
<keyword evidence="2" id="KW-1185">Reference proteome</keyword>
<protein>
    <recommendedName>
        <fullName evidence="3">YbaB/EbfC DNA-binding family protein</fullName>
    </recommendedName>
</protein>
<gene>
    <name evidence="1" type="ORF">Vgi01_59190</name>
</gene>
<sequence>MAAEVSRPSDVDVWSPDRSVRIVAGVDGQVRVQVQGLRRHTEDSLAGQVRAAVRLAWARVQQPAERGGSRGSRSGW</sequence>
<comment type="caution">
    <text evidence="1">The sequence shown here is derived from an EMBL/GenBank/DDBJ whole genome shotgun (WGS) entry which is preliminary data.</text>
</comment>